<proteinExistence type="predicted"/>
<dbReference type="SUPFAM" id="SSF57850">
    <property type="entry name" value="RING/U-box"/>
    <property type="match status" value="1"/>
</dbReference>
<evidence type="ECO:0000313" key="10">
    <source>
        <dbReference type="EMBL" id="PWA89192.1"/>
    </source>
</evidence>
<reference evidence="10 11" key="1">
    <citation type="journal article" date="2018" name="Mol. Plant">
        <title>The genome of Artemisia annua provides insight into the evolution of Asteraceae family and artemisinin biosynthesis.</title>
        <authorList>
            <person name="Shen Q."/>
            <person name="Zhang L."/>
            <person name="Liao Z."/>
            <person name="Wang S."/>
            <person name="Yan T."/>
            <person name="Shi P."/>
            <person name="Liu M."/>
            <person name="Fu X."/>
            <person name="Pan Q."/>
            <person name="Wang Y."/>
            <person name="Lv Z."/>
            <person name="Lu X."/>
            <person name="Zhang F."/>
            <person name="Jiang W."/>
            <person name="Ma Y."/>
            <person name="Chen M."/>
            <person name="Hao X."/>
            <person name="Li L."/>
            <person name="Tang Y."/>
            <person name="Lv G."/>
            <person name="Zhou Y."/>
            <person name="Sun X."/>
            <person name="Brodelius P.E."/>
            <person name="Rose J.K.C."/>
            <person name="Tang K."/>
        </authorList>
    </citation>
    <scope>NUCLEOTIDE SEQUENCE [LARGE SCALE GENOMIC DNA]</scope>
    <source>
        <strain evidence="11">cv. Huhao1</strain>
        <tissue evidence="10">Leaf</tissue>
    </source>
</reference>
<evidence type="ECO:0000256" key="4">
    <source>
        <dbReference type="ARBA" id="ARBA00022723"/>
    </source>
</evidence>
<dbReference type="EC" id="2.3.2.27" evidence="2"/>
<keyword evidence="11" id="KW-1185">Reference proteome</keyword>
<evidence type="ECO:0000256" key="2">
    <source>
        <dbReference type="ARBA" id="ARBA00012483"/>
    </source>
</evidence>
<dbReference type="PANTHER" id="PTHR15710">
    <property type="entry name" value="E3 UBIQUITIN-PROTEIN LIGASE PRAJA"/>
    <property type="match status" value="1"/>
</dbReference>
<dbReference type="InterPro" id="IPR001841">
    <property type="entry name" value="Znf_RING"/>
</dbReference>
<dbReference type="GO" id="GO:0005737">
    <property type="term" value="C:cytoplasm"/>
    <property type="evidence" value="ECO:0007669"/>
    <property type="project" value="TreeGrafter"/>
</dbReference>
<keyword evidence="3" id="KW-0808">Transferase</keyword>
<comment type="catalytic activity">
    <reaction evidence="1">
        <text>S-ubiquitinyl-[E2 ubiquitin-conjugating enzyme]-L-cysteine + [acceptor protein]-L-lysine = [E2 ubiquitin-conjugating enzyme]-L-cysteine + N(6)-ubiquitinyl-[acceptor protein]-L-lysine.</text>
        <dbReference type="EC" id="2.3.2.27"/>
    </reaction>
</comment>
<dbReference type="InterPro" id="IPR013083">
    <property type="entry name" value="Znf_RING/FYVE/PHD"/>
</dbReference>
<evidence type="ECO:0000256" key="6">
    <source>
        <dbReference type="ARBA" id="ARBA00022786"/>
    </source>
</evidence>
<organism evidence="10 11">
    <name type="scientific">Artemisia annua</name>
    <name type="common">Sweet wormwood</name>
    <dbReference type="NCBI Taxonomy" id="35608"/>
    <lineage>
        <taxon>Eukaryota</taxon>
        <taxon>Viridiplantae</taxon>
        <taxon>Streptophyta</taxon>
        <taxon>Embryophyta</taxon>
        <taxon>Tracheophyta</taxon>
        <taxon>Spermatophyta</taxon>
        <taxon>Magnoliopsida</taxon>
        <taxon>eudicotyledons</taxon>
        <taxon>Gunneridae</taxon>
        <taxon>Pentapetalae</taxon>
        <taxon>asterids</taxon>
        <taxon>campanulids</taxon>
        <taxon>Asterales</taxon>
        <taxon>Asteraceae</taxon>
        <taxon>Asteroideae</taxon>
        <taxon>Anthemideae</taxon>
        <taxon>Artemisiinae</taxon>
        <taxon>Artemisia</taxon>
    </lineage>
</organism>
<evidence type="ECO:0000259" key="9">
    <source>
        <dbReference type="PROSITE" id="PS50089"/>
    </source>
</evidence>
<dbReference type="OrthoDB" id="8062037at2759"/>
<dbReference type="AlphaFoldDB" id="A0A2U1PU05"/>
<keyword evidence="7" id="KW-0862">Zinc</keyword>
<dbReference type="PANTHER" id="PTHR15710:SF108">
    <property type="entry name" value="OS03G0286100 PROTEIN"/>
    <property type="match status" value="1"/>
</dbReference>
<name>A0A2U1PU05_ARTAN</name>
<keyword evidence="6" id="KW-0833">Ubl conjugation pathway</keyword>
<dbReference type="EMBL" id="PKPP01000740">
    <property type="protein sequence ID" value="PWA89192.1"/>
    <property type="molecule type" value="Genomic_DNA"/>
</dbReference>
<dbReference type="GO" id="GO:0008270">
    <property type="term" value="F:zinc ion binding"/>
    <property type="evidence" value="ECO:0007669"/>
    <property type="project" value="UniProtKB-KW"/>
</dbReference>
<evidence type="ECO:0000256" key="8">
    <source>
        <dbReference type="PROSITE-ProRule" id="PRU00175"/>
    </source>
</evidence>
<evidence type="ECO:0000313" key="11">
    <source>
        <dbReference type="Proteomes" id="UP000245207"/>
    </source>
</evidence>
<dbReference type="Pfam" id="PF13639">
    <property type="entry name" value="zf-RING_2"/>
    <property type="match status" value="1"/>
</dbReference>
<comment type="caution">
    <text evidence="10">The sequence shown here is derived from an EMBL/GenBank/DDBJ whole genome shotgun (WGS) entry which is preliminary data.</text>
</comment>
<keyword evidence="4" id="KW-0479">Metal-binding</keyword>
<evidence type="ECO:0000256" key="7">
    <source>
        <dbReference type="ARBA" id="ARBA00022833"/>
    </source>
</evidence>
<dbReference type="GO" id="GO:0061630">
    <property type="term" value="F:ubiquitin protein ligase activity"/>
    <property type="evidence" value="ECO:0007669"/>
    <property type="project" value="UniProtKB-EC"/>
</dbReference>
<dbReference type="PROSITE" id="PS50089">
    <property type="entry name" value="ZF_RING_2"/>
    <property type="match status" value="1"/>
</dbReference>
<gene>
    <name evidence="10" type="ORF">CTI12_AA113470</name>
</gene>
<dbReference type="Proteomes" id="UP000245207">
    <property type="component" value="Unassembled WGS sequence"/>
</dbReference>
<dbReference type="FunFam" id="3.30.40.10:FF:000022">
    <property type="entry name" value="E3 ubiquitin-protein ligase RING1-like"/>
    <property type="match status" value="1"/>
</dbReference>
<dbReference type="GO" id="GO:0016567">
    <property type="term" value="P:protein ubiquitination"/>
    <property type="evidence" value="ECO:0007669"/>
    <property type="project" value="TreeGrafter"/>
</dbReference>
<protein>
    <recommendedName>
        <fullName evidence="2">RING-type E3 ubiquitin transferase</fullName>
        <ecNumber evidence="2">2.3.2.27</ecNumber>
    </recommendedName>
</protein>
<sequence length="263" mass="30230">MEEVSCLQLHENHEHDNENDVDQLDDMNHVVVQNRLHDNWSTDIEGFGHVYPWDADYPSSHDFSSNDNNSVANFVMDMFHQRVEQSQSHASSRVSDLHEYNVHEDLSWEEVDGPIDDHEVLGEAHEQPNALEWEVLLDNHNLELNPELSDYNYIEYEMPFGQFADNDSSSMGRPPASKTVVENLLSVVMTDEDIENNYTVCAVCKDEIGVGLIAKQLPCAHRYHGDCILPWLGIKNTCPVCRYELLTDDLDYERKKAERAARV</sequence>
<accession>A0A2U1PU05</accession>
<evidence type="ECO:0000256" key="3">
    <source>
        <dbReference type="ARBA" id="ARBA00022679"/>
    </source>
</evidence>
<feature type="domain" description="RING-type" evidence="9">
    <location>
        <begin position="201"/>
        <end position="242"/>
    </location>
</feature>
<keyword evidence="5 8" id="KW-0863">Zinc-finger</keyword>
<dbReference type="SMART" id="SM00184">
    <property type="entry name" value="RING"/>
    <property type="match status" value="1"/>
</dbReference>
<evidence type="ECO:0000256" key="1">
    <source>
        <dbReference type="ARBA" id="ARBA00000900"/>
    </source>
</evidence>
<evidence type="ECO:0000256" key="5">
    <source>
        <dbReference type="ARBA" id="ARBA00022771"/>
    </source>
</evidence>
<dbReference type="Gene3D" id="3.30.40.10">
    <property type="entry name" value="Zinc/RING finger domain, C3HC4 (zinc finger)"/>
    <property type="match status" value="1"/>
</dbReference>